<dbReference type="InterPro" id="IPR032675">
    <property type="entry name" value="LRR_dom_sf"/>
</dbReference>
<protein>
    <recommendedName>
        <fullName evidence="1">F-box domain-containing protein</fullName>
    </recommendedName>
</protein>
<dbReference type="GeneID" id="100679720"/>
<dbReference type="RefSeq" id="XP_031780766.1">
    <property type="nucleotide sequence ID" value="XM_031924906.1"/>
</dbReference>
<dbReference type="Gene3D" id="3.80.10.10">
    <property type="entry name" value="Ribonuclease Inhibitor"/>
    <property type="match status" value="1"/>
</dbReference>
<feature type="domain" description="F-box" evidence="1">
    <location>
        <begin position="35"/>
        <end position="82"/>
    </location>
</feature>
<dbReference type="Proteomes" id="UP000002358">
    <property type="component" value="Chromosome 2"/>
</dbReference>
<dbReference type="AlphaFoldDB" id="A0A7M7Q4W6"/>
<dbReference type="SUPFAM" id="SSF81383">
    <property type="entry name" value="F-box domain"/>
    <property type="match status" value="1"/>
</dbReference>
<dbReference type="Pfam" id="PF00646">
    <property type="entry name" value="F-box"/>
    <property type="match status" value="1"/>
</dbReference>
<sequence length="366" mass="42181">MQKKKAHSSAATVKMSPALDSSLASLEEHVGTIEEVGINALNDDCLTFIMQYLPIVDRVRMERVCKRWQAVSLNAWHNFKKLNFNNKYWGFSAPFTLAEVNHRIIEKVLKRCGEYLISIEFNSKFNERLDQNVVSSVARFCPNVQHLDVWRLKISLRSWSALYENCSKLVSFAVSDCTDCELSLLFEKNRELKRLYVFSSNVTGEFLNNLYCYSIESIVFVHCPMITLGNFHVIRDFCETEPLVLEENFSLDEGFMKDISSYRKSVLKYLTLAYGYANSLVAIGTNRKPLKKVTCYQSLLVLYLKNINDHALQETDCRDLMNMRNTGVVKLIEESQTLERLLGGLRDYIEKAARGGHKSDEETFDY</sequence>
<evidence type="ECO:0000313" key="3">
    <source>
        <dbReference type="Proteomes" id="UP000002358"/>
    </source>
</evidence>
<accession>A0A7M7Q4W6</accession>
<reference evidence="2" key="1">
    <citation type="submission" date="2021-01" db="UniProtKB">
        <authorList>
            <consortium name="EnsemblMetazoa"/>
        </authorList>
    </citation>
    <scope>IDENTIFICATION</scope>
</reference>
<proteinExistence type="predicted"/>
<dbReference type="OrthoDB" id="549243at2759"/>
<dbReference type="PROSITE" id="PS50181">
    <property type="entry name" value="FBOX"/>
    <property type="match status" value="1"/>
</dbReference>
<evidence type="ECO:0000313" key="2">
    <source>
        <dbReference type="EnsemblMetazoa" id="XP_031780766"/>
    </source>
</evidence>
<dbReference type="KEGG" id="nvi:100679720"/>
<dbReference type="SMR" id="A0A7M7Q4W6"/>
<dbReference type="InterPro" id="IPR001810">
    <property type="entry name" value="F-box_dom"/>
</dbReference>
<organism evidence="2 3">
    <name type="scientific">Nasonia vitripennis</name>
    <name type="common">Parasitic wasp</name>
    <dbReference type="NCBI Taxonomy" id="7425"/>
    <lineage>
        <taxon>Eukaryota</taxon>
        <taxon>Metazoa</taxon>
        <taxon>Ecdysozoa</taxon>
        <taxon>Arthropoda</taxon>
        <taxon>Hexapoda</taxon>
        <taxon>Insecta</taxon>
        <taxon>Pterygota</taxon>
        <taxon>Neoptera</taxon>
        <taxon>Endopterygota</taxon>
        <taxon>Hymenoptera</taxon>
        <taxon>Apocrita</taxon>
        <taxon>Proctotrupomorpha</taxon>
        <taxon>Chalcidoidea</taxon>
        <taxon>Pteromalidae</taxon>
        <taxon>Pteromalinae</taxon>
        <taxon>Nasonia</taxon>
    </lineage>
</organism>
<evidence type="ECO:0000259" key="1">
    <source>
        <dbReference type="PROSITE" id="PS50181"/>
    </source>
</evidence>
<dbReference type="InterPro" id="IPR036047">
    <property type="entry name" value="F-box-like_dom_sf"/>
</dbReference>
<dbReference type="EnsemblMetazoa" id="XM_031924906">
    <property type="protein sequence ID" value="XP_031780766"/>
    <property type="gene ID" value="LOC100679720"/>
</dbReference>
<name>A0A7M7Q4W6_NASVI</name>
<dbReference type="FunCoup" id="A0A7M7Q4W6">
    <property type="interactions" value="10"/>
</dbReference>
<dbReference type="SUPFAM" id="SSF52047">
    <property type="entry name" value="RNI-like"/>
    <property type="match status" value="1"/>
</dbReference>
<keyword evidence="3" id="KW-1185">Reference proteome</keyword>
<dbReference type="InParanoid" id="A0A7M7Q4W6"/>